<evidence type="ECO:0000313" key="7">
    <source>
        <dbReference type="EMBL" id="KAA0163296.1"/>
    </source>
</evidence>
<dbReference type="Proteomes" id="UP000325113">
    <property type="component" value="Unassembled WGS sequence"/>
</dbReference>
<comment type="similarity">
    <text evidence="2">Belongs to the SKP1 family.</text>
</comment>
<dbReference type="Proteomes" id="UP000322899">
    <property type="component" value="Unassembled WGS sequence"/>
</dbReference>
<evidence type="ECO:0000256" key="1">
    <source>
        <dbReference type="ARBA" id="ARBA00004123"/>
    </source>
</evidence>
<keyword evidence="4" id="KW-0539">Nucleus</keyword>
<dbReference type="InterPro" id="IPR001232">
    <property type="entry name" value="SKP1-like"/>
</dbReference>
<feature type="domain" description="SKP1 component POZ" evidence="5">
    <location>
        <begin position="17"/>
        <end position="76"/>
    </location>
</feature>
<dbReference type="Gene3D" id="3.30.710.10">
    <property type="entry name" value="Potassium Channel Kv1.1, Chain A"/>
    <property type="match status" value="1"/>
</dbReference>
<dbReference type="AlphaFoldDB" id="A0A5A8CF67"/>
<dbReference type="CDD" id="cd18321">
    <property type="entry name" value="BTB_POZ_EloC"/>
    <property type="match status" value="1"/>
</dbReference>
<dbReference type="InterPro" id="IPR011333">
    <property type="entry name" value="SKP1/BTB/POZ_sf"/>
</dbReference>
<dbReference type="Proteomes" id="UP000323011">
    <property type="component" value="Unassembled WGS sequence"/>
</dbReference>
<comment type="subcellular location">
    <subcellularLocation>
        <location evidence="1">Nucleus</location>
    </subcellularLocation>
</comment>
<keyword evidence="11" id="KW-1185">Reference proteome</keyword>
<dbReference type="EMBL" id="VLTL01000068">
    <property type="protein sequence ID" value="KAA0163296.1"/>
    <property type="molecule type" value="Genomic_DNA"/>
</dbReference>
<name>A0A5A8CF67_CAFRO</name>
<evidence type="ECO:0000313" key="6">
    <source>
        <dbReference type="EMBL" id="KAA0151438.1"/>
    </source>
</evidence>
<evidence type="ECO:0000313" key="9">
    <source>
        <dbReference type="EMBL" id="KAA0173804.1"/>
    </source>
</evidence>
<protein>
    <recommendedName>
        <fullName evidence="3">Elongin-C</fullName>
    </recommendedName>
</protein>
<organism evidence="6 11">
    <name type="scientific">Cafeteria roenbergensis</name>
    <name type="common">Marine flagellate</name>
    <dbReference type="NCBI Taxonomy" id="33653"/>
    <lineage>
        <taxon>Eukaryota</taxon>
        <taxon>Sar</taxon>
        <taxon>Stramenopiles</taxon>
        <taxon>Bigyra</taxon>
        <taxon>Opalozoa</taxon>
        <taxon>Bicosoecida</taxon>
        <taxon>Cafeteriaceae</taxon>
        <taxon>Cafeteria</taxon>
    </lineage>
</organism>
<dbReference type="PANTHER" id="PTHR20648">
    <property type="entry name" value="ELONGIN-C"/>
    <property type="match status" value="1"/>
</dbReference>
<accession>A0A5A8CF67</accession>
<dbReference type="EMBL" id="VLTO01000029">
    <property type="protein sequence ID" value="KAA0173804.1"/>
    <property type="molecule type" value="Genomic_DNA"/>
</dbReference>
<evidence type="ECO:0000256" key="3">
    <source>
        <dbReference type="ARBA" id="ARBA00021347"/>
    </source>
</evidence>
<evidence type="ECO:0000313" key="11">
    <source>
        <dbReference type="Proteomes" id="UP000323011"/>
    </source>
</evidence>
<gene>
    <name evidence="9" type="ORF">FNF27_04761</name>
    <name evidence="7" type="ORF">FNF28_04284</name>
    <name evidence="6" type="ORF">FNF29_04646</name>
    <name evidence="8" type="ORF">FNF31_02014</name>
</gene>
<dbReference type="Proteomes" id="UP000324907">
    <property type="component" value="Unassembled WGS sequence"/>
</dbReference>
<dbReference type="SMART" id="SM00512">
    <property type="entry name" value="Skp1"/>
    <property type="match status" value="1"/>
</dbReference>
<dbReference type="OrthoDB" id="249087at2759"/>
<dbReference type="InterPro" id="IPR016073">
    <property type="entry name" value="Skp1_comp_POZ"/>
</dbReference>
<evidence type="ECO:0000313" key="13">
    <source>
        <dbReference type="Proteomes" id="UP000325113"/>
    </source>
</evidence>
<dbReference type="GO" id="GO:0006511">
    <property type="term" value="P:ubiquitin-dependent protein catabolic process"/>
    <property type="evidence" value="ECO:0007669"/>
    <property type="project" value="InterPro"/>
</dbReference>
<evidence type="ECO:0000313" key="8">
    <source>
        <dbReference type="EMBL" id="KAA0165352.1"/>
    </source>
</evidence>
<dbReference type="SUPFAM" id="SSF54695">
    <property type="entry name" value="POZ domain"/>
    <property type="match status" value="1"/>
</dbReference>
<sequence>MAQAAAAERADLSAAYVKLISAEGHVFHVERKCAVVAGTIRAMLAGEFREASGEIRFPEISTPILERVIRYFHHKVKWSNSTSPPPEFPIEPEFALDLLMAANYLDC</sequence>
<dbReference type="OMA" id="AMVSPII"/>
<evidence type="ECO:0000259" key="5">
    <source>
        <dbReference type="Pfam" id="PF03931"/>
    </source>
</evidence>
<dbReference type="Pfam" id="PF03931">
    <property type="entry name" value="Skp1_POZ"/>
    <property type="match status" value="1"/>
</dbReference>
<evidence type="ECO:0000256" key="2">
    <source>
        <dbReference type="ARBA" id="ARBA00009993"/>
    </source>
</evidence>
<reference evidence="10 11" key="1">
    <citation type="submission" date="2019-07" db="EMBL/GenBank/DDBJ databases">
        <title>Genomes of Cafeteria roenbergensis.</title>
        <authorList>
            <person name="Fischer M.G."/>
            <person name="Hackl T."/>
            <person name="Roman M."/>
        </authorList>
    </citation>
    <scope>NUCLEOTIDE SEQUENCE [LARGE SCALE GENOMIC DNA]</scope>
    <source>
        <strain evidence="6 11">BVI</strain>
        <strain evidence="8 13">Cflag</strain>
        <strain evidence="9 10">E4-10P</strain>
        <strain evidence="7 12">RCC970-E3</strain>
    </source>
</reference>
<evidence type="ECO:0000313" key="12">
    <source>
        <dbReference type="Proteomes" id="UP000324907"/>
    </source>
</evidence>
<proteinExistence type="inferred from homology"/>
<dbReference type="FunFam" id="3.30.710.10:FF:000035">
    <property type="entry name" value="Elongin C transcription elongation factor"/>
    <property type="match status" value="1"/>
</dbReference>
<evidence type="ECO:0000256" key="4">
    <source>
        <dbReference type="ARBA" id="ARBA00023242"/>
    </source>
</evidence>
<dbReference type="GO" id="GO:0005634">
    <property type="term" value="C:nucleus"/>
    <property type="evidence" value="ECO:0007669"/>
    <property type="project" value="UniProtKB-SubCell"/>
</dbReference>
<dbReference type="InterPro" id="IPR039948">
    <property type="entry name" value="ELC1"/>
</dbReference>
<dbReference type="EMBL" id="VLTN01000027">
    <property type="protein sequence ID" value="KAA0151438.1"/>
    <property type="molecule type" value="Genomic_DNA"/>
</dbReference>
<dbReference type="EMBL" id="VLTM01000013">
    <property type="protein sequence ID" value="KAA0165352.1"/>
    <property type="molecule type" value="Genomic_DNA"/>
</dbReference>
<evidence type="ECO:0000313" key="10">
    <source>
        <dbReference type="Proteomes" id="UP000322899"/>
    </source>
</evidence>
<comment type="caution">
    <text evidence="6">The sequence shown here is derived from an EMBL/GenBank/DDBJ whole genome shotgun (WGS) entry which is preliminary data.</text>
</comment>